<organism evidence="1 2">
    <name type="scientific">Dentipellis fragilis</name>
    <dbReference type="NCBI Taxonomy" id="205917"/>
    <lineage>
        <taxon>Eukaryota</taxon>
        <taxon>Fungi</taxon>
        <taxon>Dikarya</taxon>
        <taxon>Basidiomycota</taxon>
        <taxon>Agaricomycotina</taxon>
        <taxon>Agaricomycetes</taxon>
        <taxon>Russulales</taxon>
        <taxon>Hericiaceae</taxon>
        <taxon>Dentipellis</taxon>
    </lineage>
</organism>
<dbReference type="PANTHER" id="PTHR35179:SF2">
    <property type="entry name" value="START DOMAIN-CONTAINING PROTEIN"/>
    <property type="match status" value="1"/>
</dbReference>
<evidence type="ECO:0000313" key="2">
    <source>
        <dbReference type="Proteomes" id="UP000298327"/>
    </source>
</evidence>
<dbReference type="AlphaFoldDB" id="A0A4Y9YWF7"/>
<name>A0A4Y9YWF7_9AGAM</name>
<dbReference type="OrthoDB" id="420564at2759"/>
<accession>A0A4Y9YWF7</accession>
<dbReference type="STRING" id="205917.A0A4Y9YWF7"/>
<keyword evidence="2" id="KW-1185">Reference proteome</keyword>
<dbReference type="PANTHER" id="PTHR35179">
    <property type="entry name" value="PROTEIN CBG02620"/>
    <property type="match status" value="1"/>
</dbReference>
<dbReference type="Proteomes" id="UP000298327">
    <property type="component" value="Unassembled WGS sequence"/>
</dbReference>
<evidence type="ECO:0008006" key="3">
    <source>
        <dbReference type="Google" id="ProtNLM"/>
    </source>
</evidence>
<evidence type="ECO:0000313" key="1">
    <source>
        <dbReference type="EMBL" id="TFY66003.1"/>
    </source>
</evidence>
<sequence length="430" mass="47717">MPHLRANTRLYVSPYRRDSPPSPLTPGCNLQEDLIISTPIKTLSVPITSSEIYSTKILNAEHIGSYNSTSDQQPTIIVPAKLPTAAGSPPEWIGHAVPFTLPPDLGPRSSQNNHCNNGSPLLPLMKAVDAIGAAVDWPNVDVVADRNALRKLLWWINKAAQAEDFRIDIELGGDHTLLMSRWRANVTYGSGDWRTFGFGFEESTTRNVKGCEKSTGHYRIIKYDFFGLRMVVRYEVDAYIPSALPAKTKGNSASEREKPTSLAFGEHANNDANTSVSAPLASGTLTSPPLSSRSVDTLDIVHAGREIPQSSIIELTTRSQHFIELLNWPDLYPRLYLSRTRFLCIGLHSHGRFGEIRQYDMARGMETQYNAVRGALQKLGQVLTEIQDLMEENPGRRLSLVCEGGVLRVYERATSKSCLPEDVMKRFVAV</sequence>
<protein>
    <recommendedName>
        <fullName evidence="3">Decapping nuclease</fullName>
    </recommendedName>
</protein>
<proteinExistence type="predicted"/>
<gene>
    <name evidence="1" type="ORF">EVG20_g5084</name>
</gene>
<reference evidence="1 2" key="1">
    <citation type="submission" date="2019-02" db="EMBL/GenBank/DDBJ databases">
        <title>Genome sequencing of the rare red list fungi Dentipellis fragilis.</title>
        <authorList>
            <person name="Buettner E."/>
            <person name="Kellner H."/>
        </authorList>
    </citation>
    <scope>NUCLEOTIDE SEQUENCE [LARGE SCALE GENOMIC DNA]</scope>
    <source>
        <strain evidence="1 2">DSM 105465</strain>
    </source>
</reference>
<dbReference type="EMBL" id="SEOQ01000287">
    <property type="protein sequence ID" value="TFY66003.1"/>
    <property type="molecule type" value="Genomic_DNA"/>
</dbReference>
<comment type="caution">
    <text evidence="1">The sequence shown here is derived from an EMBL/GenBank/DDBJ whole genome shotgun (WGS) entry which is preliminary data.</text>
</comment>